<feature type="region of interest" description="Disordered" evidence="8">
    <location>
        <begin position="875"/>
        <end position="894"/>
    </location>
</feature>
<keyword evidence="1" id="KW-0723">Serine/threonine-protein kinase</keyword>
<keyword evidence="9" id="KW-0472">Membrane</keyword>
<dbReference type="GO" id="GO:0005524">
    <property type="term" value="F:ATP binding"/>
    <property type="evidence" value="ECO:0007669"/>
    <property type="project" value="UniProtKB-UniRule"/>
</dbReference>
<dbReference type="InterPro" id="IPR017441">
    <property type="entry name" value="Protein_kinase_ATP_BS"/>
</dbReference>
<feature type="compositionally biased region" description="Low complexity" evidence="8">
    <location>
        <begin position="942"/>
        <end position="958"/>
    </location>
</feature>
<keyword evidence="2" id="KW-0808">Transferase</keyword>
<feature type="coiled-coil region" evidence="7">
    <location>
        <begin position="401"/>
        <end position="431"/>
    </location>
</feature>
<proteinExistence type="predicted"/>
<dbReference type="Pfam" id="PF07714">
    <property type="entry name" value="PK_Tyr_Ser-Thr"/>
    <property type="match status" value="2"/>
</dbReference>
<dbReference type="PROSITE" id="PS50839">
    <property type="entry name" value="CHASE"/>
    <property type="match status" value="1"/>
</dbReference>
<evidence type="ECO:0000256" key="4">
    <source>
        <dbReference type="ARBA" id="ARBA00022777"/>
    </source>
</evidence>
<protein>
    <recommendedName>
        <fullName evidence="14">Protein kinase domain-containing protein</fullName>
    </recommendedName>
</protein>
<dbReference type="InterPro" id="IPR011009">
    <property type="entry name" value="Kinase-like_dom_sf"/>
</dbReference>
<dbReference type="SMART" id="SM00220">
    <property type="entry name" value="S_TKc"/>
    <property type="match status" value="1"/>
</dbReference>
<evidence type="ECO:0000256" key="6">
    <source>
        <dbReference type="PROSITE-ProRule" id="PRU10141"/>
    </source>
</evidence>
<reference evidence="12" key="1">
    <citation type="journal article" date="2020" name="bioRxiv">
        <title>Comparative genomics of Chlamydomonas.</title>
        <authorList>
            <person name="Craig R.J."/>
            <person name="Hasan A.R."/>
            <person name="Ness R.W."/>
            <person name="Keightley P.D."/>
        </authorList>
    </citation>
    <scope>NUCLEOTIDE SEQUENCE</scope>
    <source>
        <strain evidence="12">CCAP 11/173</strain>
    </source>
</reference>
<feature type="compositionally biased region" description="Gly residues" evidence="8">
    <location>
        <begin position="962"/>
        <end position="985"/>
    </location>
</feature>
<evidence type="ECO:0000313" key="13">
    <source>
        <dbReference type="Proteomes" id="UP000613740"/>
    </source>
</evidence>
<feature type="region of interest" description="Disordered" evidence="8">
    <location>
        <begin position="1079"/>
        <end position="1117"/>
    </location>
</feature>
<feature type="compositionally biased region" description="Low complexity" evidence="8">
    <location>
        <begin position="900"/>
        <end position="930"/>
    </location>
</feature>
<sequence length="1243" mass="129276">MEVQGDVEQGFSDEAAVVGFPAAGTTVARGQTRRSSLAGVPGPQPQRCSAVQDIWGVVRLYPLSTLLAPLLLFGLLCGLGVWGVCASANNDVVQQKREARSIAQDAAIGFEIQMQQSFTPGVTFQLLVRQRPDWGYWLAHFNDTAQELLQRAPTGSLWSLQIQPLGQVMGIWPTRHEDLAQLEPPRDLLADPTRRGDVMASIDRHGPVVNGPFLTWQGFMGAFVRFPLYVPDVEANETFGFRYRSNHSALPYEQVPDSYRQCTECYNTTTREKWWGSAVVVVNYDEVTAGKDAYLSQLRARGFHYALVKPASESVSGGNATTSEYVIAQQGGEGSLAGTDAVTVTVRVIGDEVWLLRVAPAGGFRTTWRDPLIAAVVALALMFSVLLFLTLAFFKKQRLLLAEMVAANKTLEETTQRLEDEKERMDVLLARQYNLLACLGGAKSASRHGSPGHPPQQPQQGSSGHTGDGGLLHVTCSGGSMSTTASKHAMMARIEEARRSLSFASAAATDDPIRVFELLGSGAFGKVHKGIWRGTTVAVKTMILPANMTGQEKREKMAVMEAAISSSLVHPNIVTTYTYFIRPYTEPAHEAIQDMVVMGPTDTHMVVMPGSSAVGGGGNSSLLHPPPRPRGTDLASHATSGRRSLGGRSDASSSVHSYEVRLVLEYCDKGSLQDALEQHAFMSSGDAGSGSTGALNLAAILETAADVAKALVHMHAANVLHADLKARNVLLKSTGGGESGRGLIAKVADFGLSTRMERTETHLSGCFQGTLTHMAPEVMLEGRISKAADVYAFGILLWELFCAGEPFAGINRAHLGHAITKEGRRPRFPPFAPRSYAELAARCWDADAAARPTFSEVLDDLERMREHLGGDTAPVVVVAPPPATRDKPRSGAVSLKNLAARARSGGSRPPSRSASQVGVGPAVGGAWPPGLRGHSFQGGVAANGSASRSRGSSSLNGRPIPSGGGFDGGGSAVANGAGGGGGGRGRVTVPGLSSRPNSFSRLSNTSRAGSSSAGTGGGSAVGGGASGFTTPLRVLKSGAVLGATYTADGGIILGTLDGMDTSGLMGPGAAAAATAAAGAGATEGGEPSPLGGHYSGAGSDDSGSGADSPLQGALSGEISNANDGGDISIVVYGNGPPGQGLGHSAAAHRAMVKRALTQRQLRKLGVRLPAVSRSDLSWSAGALAPQLPALEEGVEKAEGESAELAKVPLAVAIAGGSAPAGVVRTLAGDRGPPDEALSYGAGI</sequence>
<dbReference type="Gene3D" id="1.10.510.10">
    <property type="entry name" value="Transferase(Phosphotransferase) domain 1"/>
    <property type="match status" value="1"/>
</dbReference>
<feature type="region of interest" description="Disordered" evidence="8">
    <location>
        <begin position="900"/>
        <end position="1022"/>
    </location>
</feature>
<dbReference type="AlphaFoldDB" id="A0A835WS60"/>
<dbReference type="OrthoDB" id="540454at2759"/>
<evidence type="ECO:0000259" key="10">
    <source>
        <dbReference type="PROSITE" id="PS50011"/>
    </source>
</evidence>
<evidence type="ECO:0000256" key="3">
    <source>
        <dbReference type="ARBA" id="ARBA00022741"/>
    </source>
</evidence>
<dbReference type="PROSITE" id="PS50011">
    <property type="entry name" value="PROTEIN_KINASE_DOM"/>
    <property type="match status" value="1"/>
</dbReference>
<dbReference type="PANTHER" id="PTHR44329:SF214">
    <property type="entry name" value="PROTEIN KINASE DOMAIN-CONTAINING PROTEIN"/>
    <property type="match status" value="1"/>
</dbReference>
<dbReference type="InterPro" id="IPR051681">
    <property type="entry name" value="Ser/Thr_Kinases-Pseudokinases"/>
</dbReference>
<dbReference type="PROSITE" id="PS00107">
    <property type="entry name" value="PROTEIN_KINASE_ATP"/>
    <property type="match status" value="1"/>
</dbReference>
<feature type="domain" description="Protein kinase" evidence="10">
    <location>
        <begin position="513"/>
        <end position="868"/>
    </location>
</feature>
<name>A0A835WS60_9CHLO</name>
<dbReference type="EMBL" id="JAEHOD010000004">
    <property type="protein sequence ID" value="KAG2453178.1"/>
    <property type="molecule type" value="Genomic_DNA"/>
</dbReference>
<feature type="domain" description="CHASE" evidence="11">
    <location>
        <begin position="187"/>
        <end position="241"/>
    </location>
</feature>
<gene>
    <name evidence="12" type="ORF">HYH02_002502</name>
</gene>
<evidence type="ECO:0000256" key="2">
    <source>
        <dbReference type="ARBA" id="ARBA00022679"/>
    </source>
</evidence>
<keyword evidence="7" id="KW-0175">Coiled coil</keyword>
<dbReference type="PRINTS" id="PR00109">
    <property type="entry name" value="TYRKINASE"/>
</dbReference>
<comment type="caution">
    <text evidence="12">The sequence shown here is derived from an EMBL/GenBank/DDBJ whole genome shotgun (WGS) entry which is preliminary data.</text>
</comment>
<feature type="transmembrane region" description="Helical" evidence="9">
    <location>
        <begin position="372"/>
        <end position="394"/>
    </location>
</feature>
<feature type="transmembrane region" description="Helical" evidence="9">
    <location>
        <begin position="66"/>
        <end position="88"/>
    </location>
</feature>
<evidence type="ECO:0008006" key="14">
    <source>
        <dbReference type="Google" id="ProtNLM"/>
    </source>
</evidence>
<dbReference type="PANTHER" id="PTHR44329">
    <property type="entry name" value="SERINE/THREONINE-PROTEIN KINASE TNNI3K-RELATED"/>
    <property type="match status" value="1"/>
</dbReference>
<keyword evidence="9" id="KW-1133">Transmembrane helix</keyword>
<dbReference type="Gene3D" id="3.30.200.20">
    <property type="entry name" value="Phosphorylase Kinase, domain 1"/>
    <property type="match status" value="1"/>
</dbReference>
<evidence type="ECO:0000259" key="11">
    <source>
        <dbReference type="PROSITE" id="PS50839"/>
    </source>
</evidence>
<feature type="region of interest" description="Disordered" evidence="8">
    <location>
        <begin position="444"/>
        <end position="470"/>
    </location>
</feature>
<dbReference type="Proteomes" id="UP000613740">
    <property type="component" value="Unassembled WGS sequence"/>
</dbReference>
<keyword evidence="9" id="KW-0812">Transmembrane</keyword>
<evidence type="ECO:0000256" key="8">
    <source>
        <dbReference type="SAM" id="MobiDB-lite"/>
    </source>
</evidence>
<keyword evidence="5 6" id="KW-0067">ATP-binding</keyword>
<accession>A0A835WS60</accession>
<feature type="region of interest" description="Disordered" evidence="8">
    <location>
        <begin position="615"/>
        <end position="651"/>
    </location>
</feature>
<evidence type="ECO:0000256" key="5">
    <source>
        <dbReference type="ARBA" id="ARBA00022840"/>
    </source>
</evidence>
<feature type="binding site" evidence="6">
    <location>
        <position position="540"/>
    </location>
    <ligand>
        <name>ATP</name>
        <dbReference type="ChEBI" id="CHEBI:30616"/>
    </ligand>
</feature>
<evidence type="ECO:0000256" key="9">
    <source>
        <dbReference type="SAM" id="Phobius"/>
    </source>
</evidence>
<keyword evidence="3 6" id="KW-0547">Nucleotide-binding</keyword>
<dbReference type="InterPro" id="IPR000719">
    <property type="entry name" value="Prot_kinase_dom"/>
</dbReference>
<keyword evidence="13" id="KW-1185">Reference proteome</keyword>
<feature type="compositionally biased region" description="Low complexity" evidence="8">
    <location>
        <begin position="1003"/>
        <end position="1013"/>
    </location>
</feature>
<evidence type="ECO:0000256" key="1">
    <source>
        <dbReference type="ARBA" id="ARBA00022527"/>
    </source>
</evidence>
<feature type="compositionally biased region" description="Low complexity" evidence="8">
    <location>
        <begin position="1096"/>
        <end position="1108"/>
    </location>
</feature>
<evidence type="ECO:0000313" key="12">
    <source>
        <dbReference type="EMBL" id="KAG2453178.1"/>
    </source>
</evidence>
<dbReference type="InterPro" id="IPR008271">
    <property type="entry name" value="Ser/Thr_kinase_AS"/>
</dbReference>
<dbReference type="SUPFAM" id="SSF56112">
    <property type="entry name" value="Protein kinase-like (PK-like)"/>
    <property type="match status" value="1"/>
</dbReference>
<organism evidence="12 13">
    <name type="scientific">Chlamydomonas schloesseri</name>
    <dbReference type="NCBI Taxonomy" id="2026947"/>
    <lineage>
        <taxon>Eukaryota</taxon>
        <taxon>Viridiplantae</taxon>
        <taxon>Chlorophyta</taxon>
        <taxon>core chlorophytes</taxon>
        <taxon>Chlorophyceae</taxon>
        <taxon>CS clade</taxon>
        <taxon>Chlamydomonadales</taxon>
        <taxon>Chlamydomonadaceae</taxon>
        <taxon>Chlamydomonas</taxon>
    </lineage>
</organism>
<keyword evidence="4" id="KW-0418">Kinase</keyword>
<dbReference type="InterPro" id="IPR006189">
    <property type="entry name" value="CHASE_dom"/>
</dbReference>
<evidence type="ECO:0000256" key="7">
    <source>
        <dbReference type="SAM" id="Coils"/>
    </source>
</evidence>
<dbReference type="InterPro" id="IPR001245">
    <property type="entry name" value="Ser-Thr/Tyr_kinase_cat_dom"/>
</dbReference>
<dbReference type="PROSITE" id="PS00108">
    <property type="entry name" value="PROTEIN_KINASE_ST"/>
    <property type="match status" value="1"/>
</dbReference>
<dbReference type="GO" id="GO:0004674">
    <property type="term" value="F:protein serine/threonine kinase activity"/>
    <property type="evidence" value="ECO:0007669"/>
    <property type="project" value="UniProtKB-KW"/>
</dbReference>